<dbReference type="RefSeq" id="WP_139088079.1">
    <property type="nucleotide sequence ID" value="NZ_VDFR01000018.1"/>
</dbReference>
<proteinExistence type="predicted"/>
<evidence type="ECO:0000313" key="3">
    <source>
        <dbReference type="Proteomes" id="UP000306740"/>
    </source>
</evidence>
<protein>
    <recommendedName>
        <fullName evidence="4">DUF4126 domain-containing protein</fullName>
    </recommendedName>
</protein>
<name>A0A5C4MXS7_9ACTN</name>
<evidence type="ECO:0000313" key="1">
    <source>
        <dbReference type="EMBL" id="TNC47569.1"/>
    </source>
</evidence>
<evidence type="ECO:0000313" key="2">
    <source>
        <dbReference type="EMBL" id="TNC50257.1"/>
    </source>
</evidence>
<organism evidence="2 3">
    <name type="scientific">Mumia zhuanghuii</name>
    <dbReference type="NCBI Taxonomy" id="2585211"/>
    <lineage>
        <taxon>Bacteria</taxon>
        <taxon>Bacillati</taxon>
        <taxon>Actinomycetota</taxon>
        <taxon>Actinomycetes</taxon>
        <taxon>Propionibacteriales</taxon>
        <taxon>Nocardioidaceae</taxon>
        <taxon>Mumia</taxon>
    </lineage>
</organism>
<comment type="caution">
    <text evidence="2">The sequence shown here is derived from an EMBL/GenBank/DDBJ whole genome shotgun (WGS) entry which is preliminary data.</text>
</comment>
<dbReference type="Proteomes" id="UP000306740">
    <property type="component" value="Unassembled WGS sequence"/>
</dbReference>
<dbReference type="EMBL" id="VDFR01000018">
    <property type="protein sequence ID" value="TNC50257.1"/>
    <property type="molecule type" value="Genomic_DNA"/>
</dbReference>
<reference evidence="2 3" key="1">
    <citation type="submission" date="2019-05" db="EMBL/GenBank/DDBJ databases">
        <title>Mumia sp. nov., isolated from the intestinal contents of plateau pika (Ochotona curzoniae) in the Qinghai-Tibet plateau of China.</title>
        <authorList>
            <person name="Tian Z."/>
        </authorList>
    </citation>
    <scope>NUCLEOTIDE SEQUENCE [LARGE SCALE GENOMIC DNA]</scope>
    <source>
        <strain evidence="3">527</strain>
        <strain evidence="2">Z527</strain>
    </source>
</reference>
<dbReference type="OrthoDB" id="9812409at2"/>
<sequence length="150" mass="14769">MTHDHSARRVVLASVVLGVASGGRSTLGPVVARLSTGSRSTWSRVAALSGVAAELVGDKLPIAPSRLKPASLAGRVTAGAVTGSMLAANNGVGRLVPAAAGAGAALAGSYAGAAWRGAWARTGRPDLAAAVVEDAAVVGLAYGTYKALKR</sequence>
<accession>A0A5C4MXS7</accession>
<dbReference type="EMBL" id="VDFR01000044">
    <property type="protein sequence ID" value="TNC47569.1"/>
    <property type="molecule type" value="Genomic_DNA"/>
</dbReference>
<gene>
    <name evidence="2" type="ORF">FHE65_04060</name>
    <name evidence="1" type="ORF">FHE65_09700</name>
</gene>
<evidence type="ECO:0008006" key="4">
    <source>
        <dbReference type="Google" id="ProtNLM"/>
    </source>
</evidence>
<dbReference type="AlphaFoldDB" id="A0A5C4MXS7"/>